<dbReference type="OrthoDB" id="7668193at2759"/>
<dbReference type="AlphaFoldDB" id="A0A8H6FST1"/>
<feature type="repeat" description="WD" evidence="7">
    <location>
        <begin position="15"/>
        <end position="56"/>
    </location>
</feature>
<dbReference type="InterPro" id="IPR036322">
    <property type="entry name" value="WD40_repeat_dom_sf"/>
</dbReference>
<dbReference type="RefSeq" id="XP_037163454.1">
    <property type="nucleotide sequence ID" value="XM_037309777.1"/>
</dbReference>
<comment type="subunit">
    <text evidence="5">Component of the ASTRA chromatin remodeling machinery complex.</text>
</comment>
<dbReference type="InterPro" id="IPR001680">
    <property type="entry name" value="WD40_rpt"/>
</dbReference>
<evidence type="ECO:0000256" key="6">
    <source>
        <dbReference type="ARBA" id="ARBA00040563"/>
    </source>
</evidence>
<evidence type="ECO:0000256" key="1">
    <source>
        <dbReference type="ARBA" id="ARBA00022574"/>
    </source>
</evidence>
<dbReference type="SMART" id="SM00320">
    <property type="entry name" value="WD40"/>
    <property type="match status" value="4"/>
</dbReference>
<evidence type="ECO:0000256" key="4">
    <source>
        <dbReference type="ARBA" id="ARBA00037931"/>
    </source>
</evidence>
<dbReference type="Proteomes" id="UP000578531">
    <property type="component" value="Unassembled WGS sequence"/>
</dbReference>
<evidence type="ECO:0000313" key="8">
    <source>
        <dbReference type="EMBL" id="KAF6234047.1"/>
    </source>
</evidence>
<dbReference type="SUPFAM" id="SSF50978">
    <property type="entry name" value="WD40 repeat-like"/>
    <property type="match status" value="1"/>
</dbReference>
<gene>
    <name evidence="8" type="ORF">HO173_007877</name>
</gene>
<accession>A0A8H6FST1</accession>
<reference evidence="8 9" key="1">
    <citation type="journal article" date="2020" name="Genomics">
        <title>Complete, high-quality genomes from long-read metagenomic sequencing of two wolf lichen thalli reveals enigmatic genome architecture.</title>
        <authorList>
            <person name="McKenzie S.K."/>
            <person name="Walston R.F."/>
            <person name="Allen J.L."/>
        </authorList>
    </citation>
    <scope>NUCLEOTIDE SEQUENCE [LARGE SCALE GENOMIC DNA]</scope>
    <source>
        <strain evidence="8">WasteWater2</strain>
    </source>
</reference>
<dbReference type="EMBL" id="JACCJC010000033">
    <property type="protein sequence ID" value="KAF6234047.1"/>
    <property type="molecule type" value="Genomic_DNA"/>
</dbReference>
<organism evidence="8 9">
    <name type="scientific">Letharia columbiana</name>
    <dbReference type="NCBI Taxonomy" id="112416"/>
    <lineage>
        <taxon>Eukaryota</taxon>
        <taxon>Fungi</taxon>
        <taxon>Dikarya</taxon>
        <taxon>Ascomycota</taxon>
        <taxon>Pezizomycotina</taxon>
        <taxon>Lecanoromycetes</taxon>
        <taxon>OSLEUM clade</taxon>
        <taxon>Lecanoromycetidae</taxon>
        <taxon>Lecanorales</taxon>
        <taxon>Lecanorineae</taxon>
        <taxon>Parmeliaceae</taxon>
        <taxon>Letharia</taxon>
    </lineage>
</organism>
<keyword evidence="2" id="KW-0677">Repeat</keyword>
<dbReference type="Gene3D" id="2.130.10.10">
    <property type="entry name" value="YVTN repeat-like/Quinoprotein amine dehydrogenase"/>
    <property type="match status" value="2"/>
</dbReference>
<keyword evidence="9" id="KW-1185">Reference proteome</keyword>
<protein>
    <recommendedName>
        <fullName evidence="6">ASTRA-associated protein 1</fullName>
    </recommendedName>
</protein>
<dbReference type="PANTHER" id="PTHR19854">
    <property type="entry name" value="TRANSDUCIN BETA-LIKE 3"/>
    <property type="match status" value="1"/>
</dbReference>
<evidence type="ECO:0000256" key="5">
    <source>
        <dbReference type="ARBA" id="ARBA00038749"/>
    </source>
</evidence>
<proteinExistence type="inferred from homology"/>
<sequence length="414" mass="44323">MTTELLPPAQPAFILRGHSAQIHALHFTQGNTRLLTADAEGWVVSWNLSFKRPVAVWKAHDNAILGVGSWSADRIITHGRDHKLLVWQLGLADELAMDKTLPVDAALTSRKQPWLLHALPVNTLNFCAFAMCHDGMPQVLSSVKALQDKDVPCPILIAVPNTVDSGGIDIYQLPSEHRAAGINADRFITTGMVMALNILAESTRIQVAAGYESGHTMVFVQNDPGAPFQKLYSANPHTQPVLSLTIAPSKDHYLTSAADATLAKHPLPLGHNIWNTEPKPLKVVQTQHSGQQGLRYRSDGRVFATAGWDAHTRVYSGRTMKELAVLKWHRVGCYATAFAAVEQAADRDGAGDGRGWGWGWGWAGGEGAGIGGEHCAAAAGSESAGHALARGGRQGWESVAVGYLLKSADNAGGG</sequence>
<comment type="function">
    <text evidence="3">Component of the ASTRA complex involved in chromatin remodeling.</text>
</comment>
<comment type="similarity">
    <text evidence="4">Belongs to the WD repeat ASA1 family.</text>
</comment>
<keyword evidence="1 7" id="KW-0853">WD repeat</keyword>
<evidence type="ECO:0000256" key="3">
    <source>
        <dbReference type="ARBA" id="ARBA00037338"/>
    </source>
</evidence>
<dbReference type="GeneID" id="59289533"/>
<dbReference type="PROSITE" id="PS50082">
    <property type="entry name" value="WD_REPEATS_2"/>
    <property type="match status" value="1"/>
</dbReference>
<dbReference type="InterPro" id="IPR015943">
    <property type="entry name" value="WD40/YVTN_repeat-like_dom_sf"/>
</dbReference>
<name>A0A8H6FST1_9LECA</name>
<evidence type="ECO:0000313" key="9">
    <source>
        <dbReference type="Proteomes" id="UP000578531"/>
    </source>
</evidence>
<evidence type="ECO:0000256" key="2">
    <source>
        <dbReference type="ARBA" id="ARBA00022737"/>
    </source>
</evidence>
<dbReference type="PANTHER" id="PTHR19854:SF1">
    <property type="entry name" value="GUANINE NUCLEOTIDE-BINDING PROTEIN SUBUNIT BETA-LIKE PROTEIN 1"/>
    <property type="match status" value="1"/>
</dbReference>
<comment type="caution">
    <text evidence="8">The sequence shown here is derived from an EMBL/GenBank/DDBJ whole genome shotgun (WGS) entry which is preliminary data.</text>
</comment>
<evidence type="ECO:0000256" key="7">
    <source>
        <dbReference type="PROSITE-ProRule" id="PRU00221"/>
    </source>
</evidence>